<dbReference type="FunFam" id="3.30.160.60:FF:001753">
    <property type="entry name" value="Si:ch211-119o8.6"/>
    <property type="match status" value="1"/>
</dbReference>
<feature type="compositionally biased region" description="Polar residues" evidence="11">
    <location>
        <begin position="281"/>
        <end position="312"/>
    </location>
</feature>
<dbReference type="GO" id="GO:0003677">
    <property type="term" value="F:DNA binding"/>
    <property type="evidence" value="ECO:0007669"/>
    <property type="project" value="UniProtKB-KW"/>
</dbReference>
<evidence type="ECO:0000256" key="11">
    <source>
        <dbReference type="SAM" id="MobiDB-lite"/>
    </source>
</evidence>
<protein>
    <submittedName>
        <fullName evidence="13">Zinc finger protein 112</fullName>
    </submittedName>
</protein>
<dbReference type="Pfam" id="PF00096">
    <property type="entry name" value="zf-C2H2"/>
    <property type="match status" value="3"/>
</dbReference>
<feature type="domain" description="C2H2-type" evidence="12">
    <location>
        <begin position="924"/>
        <end position="950"/>
    </location>
</feature>
<comment type="subcellular location">
    <subcellularLocation>
        <location evidence="1">Nucleus</location>
    </subcellularLocation>
</comment>
<evidence type="ECO:0000313" key="14">
    <source>
        <dbReference type="Proteomes" id="UP000762676"/>
    </source>
</evidence>
<keyword evidence="7" id="KW-0238">DNA-binding</keyword>
<evidence type="ECO:0000256" key="10">
    <source>
        <dbReference type="PROSITE-ProRule" id="PRU00042"/>
    </source>
</evidence>
<dbReference type="GO" id="GO:0005634">
    <property type="term" value="C:nucleus"/>
    <property type="evidence" value="ECO:0007669"/>
    <property type="project" value="UniProtKB-SubCell"/>
</dbReference>
<dbReference type="Pfam" id="PF13912">
    <property type="entry name" value="zf-C2H2_6"/>
    <property type="match status" value="1"/>
</dbReference>
<dbReference type="SMART" id="SM00355">
    <property type="entry name" value="ZnF_C2H2"/>
    <property type="match status" value="11"/>
</dbReference>
<dbReference type="Gene3D" id="3.30.160.60">
    <property type="entry name" value="Classic Zinc Finger"/>
    <property type="match status" value="5"/>
</dbReference>
<feature type="domain" description="C2H2-type" evidence="12">
    <location>
        <begin position="896"/>
        <end position="923"/>
    </location>
</feature>
<gene>
    <name evidence="13" type="ORF">ElyMa_006710600</name>
</gene>
<evidence type="ECO:0000256" key="7">
    <source>
        <dbReference type="ARBA" id="ARBA00023125"/>
    </source>
</evidence>
<dbReference type="InterPro" id="IPR036236">
    <property type="entry name" value="Znf_C2H2_sf"/>
</dbReference>
<name>A0AAV4ITH9_9GAST</name>
<dbReference type="InterPro" id="IPR041697">
    <property type="entry name" value="Znf-C2H2_11"/>
</dbReference>
<evidence type="ECO:0000256" key="8">
    <source>
        <dbReference type="ARBA" id="ARBA00023163"/>
    </source>
</evidence>
<feature type="compositionally biased region" description="Basic residues" evidence="11">
    <location>
        <begin position="758"/>
        <end position="772"/>
    </location>
</feature>
<feature type="region of interest" description="Disordered" evidence="11">
    <location>
        <begin position="612"/>
        <end position="636"/>
    </location>
</feature>
<evidence type="ECO:0000256" key="2">
    <source>
        <dbReference type="ARBA" id="ARBA00022723"/>
    </source>
</evidence>
<dbReference type="GO" id="GO:0008270">
    <property type="term" value="F:zinc ion binding"/>
    <property type="evidence" value="ECO:0007669"/>
    <property type="project" value="UniProtKB-KW"/>
</dbReference>
<keyword evidence="6" id="KW-0805">Transcription regulation</keyword>
<keyword evidence="9" id="KW-0539">Nucleus</keyword>
<feature type="region of interest" description="Disordered" evidence="11">
    <location>
        <begin position="753"/>
        <end position="772"/>
    </location>
</feature>
<dbReference type="PROSITE" id="PS50157">
    <property type="entry name" value="ZINC_FINGER_C2H2_2"/>
    <property type="match status" value="8"/>
</dbReference>
<evidence type="ECO:0000259" key="12">
    <source>
        <dbReference type="PROSITE" id="PS50157"/>
    </source>
</evidence>
<accession>A0AAV4ITH9</accession>
<sequence length="950" mass="107636">MENLLPTKDVPACASGISANEETFVKLAPDFSKRLNLKDNPESAHGSKSNQCATRYVIPESSDKSDGNTEVIYVTVMDSNAEKPSDVVPEALGFDPIEAITQQKDRVLEGASHKTQPFTPSKKPNAPDGIATLSTLPVSLSQVITEEPVPVLTGSGTESHQYVCKCGKSFAKSAYLANHKRWNCSLKEKKAQCEECKSWFASEGGLRRHMRQVHGGVRCDECGMRCRNNIQLTRHWLDAHCKDTGANNLKCFKCNSTDFKDKYELECHWLRHKYDRRQKRLSSNQSPTISSECSEKQSISTVASVSSNNTMNFDGHQGIRTPASQSELDPVPKLPKNQSSPHMASGHQPLHSHAAPQPPYPYMHLHHPHFHNHPHFSFIPPPPPPPLHAISRPTPPFFMPSHSYPESHHYGKTAVSNNAPQPFNSPSWPPRHDHAYTEPTALPQWPQSGCHQRPCGHKGKMKWKKYLKLMVKGKVPPLWSEAMQHLQTNFYQPWANKSQPAQETRSAKEKEKLSDFQIACKFCDKVIERGWISWHQKKECPVLSFHKCAVCDKVFRNRHLLLKHMHEENHHQLLSARSTNLHPEINTTILSNLQQKMNNTLTFRTDLESAQQMSDLSNQNEHVSQQRPGDHSLDRLSLPVLQDMPSNDTRPSEDKGVQDQSVLGCNVCKAEFSSEDSLRSHLQEHLDQVELVQKVMEWRQRSAEFFQTDNSEKSFVAEESVSVADSEITSTTGSAITAGSSIFSGVAASTSTEDRWAKPHKKQGSHHHRRHHRKGEVSICEFCGDHFAFQKDLERHIKEKHPKSKLQCPVCHKSFSWKKRGKFYERHMESHYGVKIFKHRCEHCDKTFLEKSKLMAHIAAKHTLEQIYKCGTCGKSYANKSSLVRHERLHTGARPYKCSICSETFLEKRELVRHSATHTGVAPFSCDVCGQGFTLKTSLTAHKKNKHPDI</sequence>
<dbReference type="PROSITE" id="PS00028">
    <property type="entry name" value="ZINC_FINGER_C2H2_1"/>
    <property type="match status" value="9"/>
</dbReference>
<dbReference type="SUPFAM" id="SSF57667">
    <property type="entry name" value="beta-beta-alpha zinc fingers"/>
    <property type="match status" value="4"/>
</dbReference>
<dbReference type="PANTHER" id="PTHR24379:SF121">
    <property type="entry name" value="C2H2-TYPE DOMAIN-CONTAINING PROTEIN"/>
    <property type="match status" value="1"/>
</dbReference>
<keyword evidence="5" id="KW-0862">Zinc</keyword>
<reference evidence="13 14" key="1">
    <citation type="journal article" date="2021" name="Elife">
        <title>Chloroplast acquisition without the gene transfer in kleptoplastic sea slugs, Plakobranchus ocellatus.</title>
        <authorList>
            <person name="Maeda T."/>
            <person name="Takahashi S."/>
            <person name="Yoshida T."/>
            <person name="Shimamura S."/>
            <person name="Takaki Y."/>
            <person name="Nagai Y."/>
            <person name="Toyoda A."/>
            <person name="Suzuki Y."/>
            <person name="Arimoto A."/>
            <person name="Ishii H."/>
            <person name="Satoh N."/>
            <person name="Nishiyama T."/>
            <person name="Hasebe M."/>
            <person name="Maruyama T."/>
            <person name="Minagawa J."/>
            <person name="Obokata J."/>
            <person name="Shigenobu S."/>
        </authorList>
    </citation>
    <scope>NUCLEOTIDE SEQUENCE [LARGE SCALE GENOMIC DNA]</scope>
</reference>
<dbReference type="AlphaFoldDB" id="A0AAV4ITH9"/>
<feature type="compositionally biased region" description="Polar residues" evidence="11">
    <location>
        <begin position="612"/>
        <end position="627"/>
    </location>
</feature>
<evidence type="ECO:0000313" key="13">
    <source>
        <dbReference type="EMBL" id="GFS12965.1"/>
    </source>
</evidence>
<dbReference type="PANTHER" id="PTHR24379">
    <property type="entry name" value="KRAB AND ZINC FINGER DOMAIN-CONTAINING"/>
    <property type="match status" value="1"/>
</dbReference>
<evidence type="ECO:0000256" key="5">
    <source>
        <dbReference type="ARBA" id="ARBA00022833"/>
    </source>
</evidence>
<feature type="domain" description="C2H2-type" evidence="12">
    <location>
        <begin position="839"/>
        <end position="867"/>
    </location>
</feature>
<keyword evidence="14" id="KW-1185">Reference proteome</keyword>
<keyword evidence="2" id="KW-0479">Metal-binding</keyword>
<dbReference type="FunFam" id="3.30.160.60:FF:000446">
    <property type="entry name" value="Zinc finger protein"/>
    <property type="match status" value="1"/>
</dbReference>
<proteinExistence type="predicted"/>
<dbReference type="Pfam" id="PF16622">
    <property type="entry name" value="zf-C2H2_11"/>
    <property type="match status" value="1"/>
</dbReference>
<feature type="domain" description="C2H2-type" evidence="12">
    <location>
        <begin position="868"/>
        <end position="895"/>
    </location>
</feature>
<keyword evidence="8" id="KW-0804">Transcription</keyword>
<feature type="domain" description="C2H2-type" evidence="12">
    <location>
        <begin position="191"/>
        <end position="219"/>
    </location>
</feature>
<evidence type="ECO:0000256" key="6">
    <source>
        <dbReference type="ARBA" id="ARBA00023015"/>
    </source>
</evidence>
<dbReference type="InterPro" id="IPR013087">
    <property type="entry name" value="Znf_C2H2_type"/>
</dbReference>
<organism evidence="13 14">
    <name type="scientific">Elysia marginata</name>
    <dbReference type="NCBI Taxonomy" id="1093978"/>
    <lineage>
        <taxon>Eukaryota</taxon>
        <taxon>Metazoa</taxon>
        <taxon>Spiralia</taxon>
        <taxon>Lophotrochozoa</taxon>
        <taxon>Mollusca</taxon>
        <taxon>Gastropoda</taxon>
        <taxon>Heterobranchia</taxon>
        <taxon>Euthyneura</taxon>
        <taxon>Panpulmonata</taxon>
        <taxon>Sacoglossa</taxon>
        <taxon>Placobranchoidea</taxon>
        <taxon>Plakobranchidae</taxon>
        <taxon>Elysia</taxon>
    </lineage>
</organism>
<evidence type="ECO:0000256" key="3">
    <source>
        <dbReference type="ARBA" id="ARBA00022737"/>
    </source>
</evidence>
<evidence type="ECO:0000256" key="9">
    <source>
        <dbReference type="ARBA" id="ARBA00023242"/>
    </source>
</evidence>
<comment type="caution">
    <text evidence="13">The sequence shown here is derived from an EMBL/GenBank/DDBJ whole genome shotgun (WGS) entry which is preliminary data.</text>
</comment>
<feature type="domain" description="C2H2-type" evidence="12">
    <location>
        <begin position="546"/>
        <end position="570"/>
    </location>
</feature>
<feature type="domain" description="C2H2-type" evidence="12">
    <location>
        <begin position="663"/>
        <end position="690"/>
    </location>
</feature>
<keyword evidence="4 10" id="KW-0863">Zinc-finger</keyword>
<evidence type="ECO:0000256" key="1">
    <source>
        <dbReference type="ARBA" id="ARBA00004123"/>
    </source>
</evidence>
<dbReference type="EMBL" id="BMAT01013431">
    <property type="protein sequence ID" value="GFS12965.1"/>
    <property type="molecule type" value="Genomic_DNA"/>
</dbReference>
<dbReference type="Proteomes" id="UP000762676">
    <property type="component" value="Unassembled WGS sequence"/>
</dbReference>
<feature type="region of interest" description="Disordered" evidence="11">
    <location>
        <begin position="278"/>
        <end position="359"/>
    </location>
</feature>
<evidence type="ECO:0000256" key="4">
    <source>
        <dbReference type="ARBA" id="ARBA00022771"/>
    </source>
</evidence>
<keyword evidence="3" id="KW-0677">Repeat</keyword>
<feature type="domain" description="C2H2-type" evidence="12">
    <location>
        <begin position="778"/>
        <end position="806"/>
    </location>
</feature>